<reference evidence="1" key="1">
    <citation type="submission" date="2020-06" db="EMBL/GenBank/DDBJ databases">
        <authorList>
            <person name="Li T."/>
            <person name="Hu X."/>
            <person name="Zhang T."/>
            <person name="Song X."/>
            <person name="Zhang H."/>
            <person name="Dai N."/>
            <person name="Sheng W."/>
            <person name="Hou X."/>
            <person name="Wei L."/>
        </authorList>
    </citation>
    <scope>NUCLEOTIDE SEQUENCE</scope>
    <source>
        <strain evidence="1">KEN1</strain>
        <tissue evidence="1">Leaf</tissue>
    </source>
</reference>
<dbReference type="EMBL" id="JACGWN010000009">
    <property type="protein sequence ID" value="KAL0433364.1"/>
    <property type="molecule type" value="Genomic_DNA"/>
</dbReference>
<organism evidence="1">
    <name type="scientific">Sesamum latifolium</name>
    <dbReference type="NCBI Taxonomy" id="2727402"/>
    <lineage>
        <taxon>Eukaryota</taxon>
        <taxon>Viridiplantae</taxon>
        <taxon>Streptophyta</taxon>
        <taxon>Embryophyta</taxon>
        <taxon>Tracheophyta</taxon>
        <taxon>Spermatophyta</taxon>
        <taxon>Magnoliopsida</taxon>
        <taxon>eudicotyledons</taxon>
        <taxon>Gunneridae</taxon>
        <taxon>Pentapetalae</taxon>
        <taxon>asterids</taxon>
        <taxon>lamiids</taxon>
        <taxon>Lamiales</taxon>
        <taxon>Pedaliaceae</taxon>
        <taxon>Sesamum</taxon>
    </lineage>
</organism>
<reference evidence="1" key="2">
    <citation type="journal article" date="2024" name="Plant">
        <title>Genomic evolution and insights into agronomic trait innovations of Sesamum species.</title>
        <authorList>
            <person name="Miao H."/>
            <person name="Wang L."/>
            <person name="Qu L."/>
            <person name="Liu H."/>
            <person name="Sun Y."/>
            <person name="Le M."/>
            <person name="Wang Q."/>
            <person name="Wei S."/>
            <person name="Zheng Y."/>
            <person name="Lin W."/>
            <person name="Duan Y."/>
            <person name="Cao H."/>
            <person name="Xiong S."/>
            <person name="Wang X."/>
            <person name="Wei L."/>
            <person name="Li C."/>
            <person name="Ma Q."/>
            <person name="Ju M."/>
            <person name="Zhao R."/>
            <person name="Li G."/>
            <person name="Mu C."/>
            <person name="Tian Q."/>
            <person name="Mei H."/>
            <person name="Zhang T."/>
            <person name="Gao T."/>
            <person name="Zhang H."/>
        </authorList>
    </citation>
    <scope>NUCLEOTIDE SEQUENCE</scope>
    <source>
        <strain evidence="1">KEN1</strain>
    </source>
</reference>
<sequence length="285" mass="32099">MVEAFSGLIRKAESEGVIQGVAVSQSAPPVSHLLFADDNLIFCQASEEVVSHLQMVLVDFKVASGLKINKHKSAMVFSEMWRRRLDLHWRLKEFNLALLAKQAWRVALGPRSVLNSVLSHKYFPHSSFFDSKLGSSPSYTWKSLWGNHDVLAAGLHWKVGDDTLIMIMEHPWNPKLVSFQPISRPAFTPQDSRVAALLTDAKAWDAELIKAELCPLDAESILDIKLHDGECDSLVWHFEKQGQFSVRSTYDVALRLELDAECSMNAQSWDFIWCSKAPPKVILIA</sequence>
<accession>A0AAW2VWM1</accession>
<gene>
    <name evidence="1" type="ORF">Slati_2670700</name>
</gene>
<evidence type="ECO:0000313" key="1">
    <source>
        <dbReference type="EMBL" id="KAL0433364.1"/>
    </source>
</evidence>
<comment type="caution">
    <text evidence="1">The sequence shown here is derived from an EMBL/GenBank/DDBJ whole genome shotgun (WGS) entry which is preliminary data.</text>
</comment>
<dbReference type="AlphaFoldDB" id="A0AAW2VWM1"/>
<protein>
    <submittedName>
        <fullName evidence="1">Ribonuclease H protein</fullName>
    </submittedName>
</protein>
<name>A0AAW2VWM1_9LAMI</name>
<proteinExistence type="predicted"/>